<dbReference type="RefSeq" id="WP_105789025.1">
    <property type="nucleotide sequence ID" value="NZ_CADEQZ010000001.1"/>
</dbReference>
<keyword evidence="1" id="KW-1133">Transmembrane helix</keyword>
<evidence type="ECO:0000313" key="4">
    <source>
        <dbReference type="Proteomes" id="UP000682266"/>
    </source>
</evidence>
<name>A0AA41E584_9BURK</name>
<proteinExistence type="predicted"/>
<reference evidence="3" key="1">
    <citation type="submission" date="2021-04" db="EMBL/GenBank/DDBJ databases">
        <title>A collection of bacterial strains from the Burkholderia cepacia Research Laboratory and Repository.</title>
        <authorList>
            <person name="Lipuma J."/>
            <person name="Spilker T."/>
        </authorList>
    </citation>
    <scope>NUCLEOTIDE SEQUENCE</scope>
    <source>
        <strain evidence="3">AU36012</strain>
    </source>
</reference>
<feature type="domain" description="Prepilin type IV endopeptidase peptidase" evidence="2">
    <location>
        <begin position="9"/>
        <end position="112"/>
    </location>
</feature>
<protein>
    <submittedName>
        <fullName evidence="3">Prepilin peptidase</fullName>
        <ecNumber evidence="3">3.4.23.43</ecNumber>
    </submittedName>
</protein>
<dbReference type="GO" id="GO:0016020">
    <property type="term" value="C:membrane"/>
    <property type="evidence" value="ECO:0007669"/>
    <property type="project" value="InterPro"/>
</dbReference>
<dbReference type="Gene3D" id="1.20.120.1220">
    <property type="match status" value="1"/>
</dbReference>
<evidence type="ECO:0000259" key="2">
    <source>
        <dbReference type="Pfam" id="PF01478"/>
    </source>
</evidence>
<feature type="transmembrane region" description="Helical" evidence="1">
    <location>
        <begin position="139"/>
        <end position="161"/>
    </location>
</feature>
<dbReference type="EMBL" id="JAGSVG010000004">
    <property type="protein sequence ID" value="MBR8128639.1"/>
    <property type="molecule type" value="Genomic_DNA"/>
</dbReference>
<organism evidence="3 4">
    <name type="scientific">Burkholderia ambifaria</name>
    <dbReference type="NCBI Taxonomy" id="152480"/>
    <lineage>
        <taxon>Bacteria</taxon>
        <taxon>Pseudomonadati</taxon>
        <taxon>Pseudomonadota</taxon>
        <taxon>Betaproteobacteria</taxon>
        <taxon>Burkholderiales</taxon>
        <taxon>Burkholderiaceae</taxon>
        <taxon>Burkholderia</taxon>
        <taxon>Burkholderia cepacia complex</taxon>
    </lineage>
</organism>
<feature type="transmembrane region" description="Helical" evidence="1">
    <location>
        <begin position="29"/>
        <end position="45"/>
    </location>
</feature>
<sequence>MAHPIFSAVFLVWATLVAASDIRSRRISNGLVLAGLAGAFASAFLDAGPFGISLPQALVGMLLGLVGLFPFFLLRAMGAADVKVFAVLGGWCGAHSLLGLWVIASLVAGLHAVALMLLSRTSPGVLWHRRAPTLALGRYRATPYAACLVAAAVAWLAYFVATGGMQ</sequence>
<feature type="transmembrane region" description="Helical" evidence="1">
    <location>
        <begin position="57"/>
        <end position="78"/>
    </location>
</feature>
<dbReference type="GO" id="GO:0004190">
    <property type="term" value="F:aspartic-type endopeptidase activity"/>
    <property type="evidence" value="ECO:0007669"/>
    <property type="project" value="UniProtKB-EC"/>
</dbReference>
<dbReference type="Proteomes" id="UP000682266">
    <property type="component" value="Unassembled WGS sequence"/>
</dbReference>
<dbReference type="Pfam" id="PF01478">
    <property type="entry name" value="Peptidase_A24"/>
    <property type="match status" value="1"/>
</dbReference>
<comment type="caution">
    <text evidence="3">The sequence shown here is derived from an EMBL/GenBank/DDBJ whole genome shotgun (WGS) entry which is preliminary data.</text>
</comment>
<gene>
    <name evidence="3" type="ORF">KDW93_06545</name>
</gene>
<evidence type="ECO:0000313" key="3">
    <source>
        <dbReference type="EMBL" id="MBR8128639.1"/>
    </source>
</evidence>
<dbReference type="AlphaFoldDB" id="A0AA41E584"/>
<dbReference type="InterPro" id="IPR000045">
    <property type="entry name" value="Prepilin_IV_endopep_pep"/>
</dbReference>
<accession>A0AA41E584</accession>
<feature type="transmembrane region" description="Helical" evidence="1">
    <location>
        <begin position="98"/>
        <end position="118"/>
    </location>
</feature>
<keyword evidence="1" id="KW-0472">Membrane</keyword>
<evidence type="ECO:0000256" key="1">
    <source>
        <dbReference type="SAM" id="Phobius"/>
    </source>
</evidence>
<keyword evidence="1" id="KW-0812">Transmembrane</keyword>
<keyword evidence="3" id="KW-0378">Hydrolase</keyword>
<dbReference type="EC" id="3.4.23.43" evidence="3"/>